<evidence type="ECO:0000256" key="1">
    <source>
        <dbReference type="ARBA" id="ARBA00023027"/>
    </source>
</evidence>
<feature type="domain" description="TIR" evidence="2">
    <location>
        <begin position="19"/>
        <end position="158"/>
    </location>
</feature>
<accession>A0ABD3L291</accession>
<dbReference type="PANTHER" id="PTHR32009">
    <property type="entry name" value="TMV RESISTANCE PROTEIN N-LIKE"/>
    <property type="match status" value="1"/>
</dbReference>
<dbReference type="Pfam" id="PF01582">
    <property type="entry name" value="TIR"/>
    <property type="match status" value="1"/>
</dbReference>
<gene>
    <name evidence="3" type="ORF">ACJRO7_014774</name>
</gene>
<keyword evidence="1" id="KW-0520">NAD</keyword>
<dbReference type="EMBL" id="JBJKBG010000003">
    <property type="protein sequence ID" value="KAL3745708.1"/>
    <property type="molecule type" value="Genomic_DNA"/>
</dbReference>
<dbReference type="SUPFAM" id="SSF52200">
    <property type="entry name" value="Toll/Interleukin receptor TIR domain"/>
    <property type="match status" value="1"/>
</dbReference>
<sequence length="158" mass="18401">MDIQTYRCRGGGTSETREQSYDVFGSFTGQDTRKDFVDHLYDRLLREEVRVFKDDEKLLLGEEYELSLLEAIGHSKIAIPILSEDYPSSPWCLRELAQMVECHKKTGQIIMPVFYQVTPSVVKNRSDGYGKATDEHRWRGFKCSKSRPRSRIKIIIFE</sequence>
<dbReference type="PROSITE" id="PS50104">
    <property type="entry name" value="TIR"/>
    <property type="match status" value="1"/>
</dbReference>
<dbReference type="InterPro" id="IPR035897">
    <property type="entry name" value="Toll_tir_struct_dom_sf"/>
</dbReference>
<dbReference type="PANTHER" id="PTHR32009:SF153">
    <property type="entry name" value="TMV RESISTANCE PROTEIN N-LIKE"/>
    <property type="match status" value="1"/>
</dbReference>
<dbReference type="InterPro" id="IPR000157">
    <property type="entry name" value="TIR_dom"/>
</dbReference>
<dbReference type="Proteomes" id="UP001634007">
    <property type="component" value="Unassembled WGS sequence"/>
</dbReference>
<comment type="caution">
    <text evidence="3">The sequence shown here is derived from an EMBL/GenBank/DDBJ whole genome shotgun (WGS) entry which is preliminary data.</text>
</comment>
<organism evidence="3 4">
    <name type="scientific">Eucalyptus globulus</name>
    <name type="common">Tasmanian blue gum</name>
    <dbReference type="NCBI Taxonomy" id="34317"/>
    <lineage>
        <taxon>Eukaryota</taxon>
        <taxon>Viridiplantae</taxon>
        <taxon>Streptophyta</taxon>
        <taxon>Embryophyta</taxon>
        <taxon>Tracheophyta</taxon>
        <taxon>Spermatophyta</taxon>
        <taxon>Magnoliopsida</taxon>
        <taxon>eudicotyledons</taxon>
        <taxon>Gunneridae</taxon>
        <taxon>Pentapetalae</taxon>
        <taxon>rosids</taxon>
        <taxon>malvids</taxon>
        <taxon>Myrtales</taxon>
        <taxon>Myrtaceae</taxon>
        <taxon>Myrtoideae</taxon>
        <taxon>Eucalypteae</taxon>
        <taxon>Eucalyptus</taxon>
    </lineage>
</organism>
<dbReference type="SMART" id="SM00255">
    <property type="entry name" value="TIR"/>
    <property type="match status" value="1"/>
</dbReference>
<name>A0ABD3L291_EUCGL</name>
<dbReference type="Gene3D" id="3.40.50.10140">
    <property type="entry name" value="Toll/interleukin-1 receptor homology (TIR) domain"/>
    <property type="match status" value="1"/>
</dbReference>
<protein>
    <recommendedName>
        <fullName evidence="2">TIR domain-containing protein</fullName>
    </recommendedName>
</protein>
<evidence type="ECO:0000313" key="4">
    <source>
        <dbReference type="Proteomes" id="UP001634007"/>
    </source>
</evidence>
<evidence type="ECO:0000259" key="2">
    <source>
        <dbReference type="PROSITE" id="PS50104"/>
    </source>
</evidence>
<dbReference type="AlphaFoldDB" id="A0ABD3L291"/>
<keyword evidence="4" id="KW-1185">Reference proteome</keyword>
<evidence type="ECO:0000313" key="3">
    <source>
        <dbReference type="EMBL" id="KAL3745708.1"/>
    </source>
</evidence>
<reference evidence="3 4" key="1">
    <citation type="submission" date="2024-11" db="EMBL/GenBank/DDBJ databases">
        <title>Chromosome-level genome assembly of Eucalyptus globulus Labill. provides insights into its genome evolution.</title>
        <authorList>
            <person name="Li X."/>
        </authorList>
    </citation>
    <scope>NUCLEOTIDE SEQUENCE [LARGE SCALE GENOMIC DNA]</scope>
    <source>
        <strain evidence="3">CL2024</strain>
        <tissue evidence="3">Fresh tender leaves</tissue>
    </source>
</reference>
<proteinExistence type="predicted"/>